<accession>A0A833T1G4</accession>
<protein>
    <submittedName>
        <fullName evidence="1">Gag-polypeptide of LTR copia-type</fullName>
    </submittedName>
</protein>
<dbReference type="EMBL" id="WSZM01000111">
    <property type="protein sequence ID" value="KAF4041843.1"/>
    <property type="molecule type" value="Genomic_DNA"/>
</dbReference>
<comment type="caution">
    <text evidence="1">The sequence shown here is derived from an EMBL/GenBank/DDBJ whole genome shotgun (WGS) entry which is preliminary data.</text>
</comment>
<gene>
    <name evidence="1" type="ORF">GN244_ATG05879</name>
</gene>
<dbReference type="AlphaFoldDB" id="A0A833T1G4"/>
<evidence type="ECO:0000313" key="2">
    <source>
        <dbReference type="Proteomes" id="UP000602510"/>
    </source>
</evidence>
<name>A0A833T1G4_PHYIN</name>
<dbReference type="Proteomes" id="UP000602510">
    <property type="component" value="Unassembled WGS sequence"/>
</dbReference>
<sequence length="198" mass="23216">MMRYLTCYNVEDNGWRLDDICDGSVQYRNTNGNEKEQQFMRQDQLLAKLIVSSLSCPLAQQVMRFDYGSDMWNFLATRFEGRENEMTTLYTQRAVRQKLESASCRPDADVENHLLYMMGLREQLVVLDADVSDFWMVDFMVRSVSQLPFYRELRTLMLTGGLHTMKTPDQVKSMILVLDKEELVDKQSQVRINPDVRD</sequence>
<evidence type="ECO:0000313" key="1">
    <source>
        <dbReference type="EMBL" id="KAF4041843.1"/>
    </source>
</evidence>
<organism evidence="1 2">
    <name type="scientific">Phytophthora infestans</name>
    <name type="common">Potato late blight agent</name>
    <name type="synonym">Botrytis infestans</name>
    <dbReference type="NCBI Taxonomy" id="4787"/>
    <lineage>
        <taxon>Eukaryota</taxon>
        <taxon>Sar</taxon>
        <taxon>Stramenopiles</taxon>
        <taxon>Oomycota</taxon>
        <taxon>Peronosporomycetes</taxon>
        <taxon>Peronosporales</taxon>
        <taxon>Peronosporaceae</taxon>
        <taxon>Phytophthora</taxon>
    </lineage>
</organism>
<proteinExistence type="predicted"/>
<keyword evidence="2" id="KW-1185">Reference proteome</keyword>
<reference evidence="1" key="1">
    <citation type="submission" date="2020-04" db="EMBL/GenBank/DDBJ databases">
        <title>Hybrid Assembly of Korean Phytophthora infestans isolates.</title>
        <authorList>
            <person name="Prokchorchik M."/>
            <person name="Lee Y."/>
            <person name="Seo J."/>
            <person name="Cho J.-H."/>
            <person name="Park Y.-E."/>
            <person name="Jang D.-C."/>
            <person name="Im J.-S."/>
            <person name="Choi J.-G."/>
            <person name="Park H.-J."/>
            <person name="Lee G.-B."/>
            <person name="Lee Y.-G."/>
            <person name="Hong S.-Y."/>
            <person name="Cho K."/>
            <person name="Sohn K.H."/>
        </authorList>
    </citation>
    <scope>NUCLEOTIDE SEQUENCE</scope>
    <source>
        <strain evidence="1">KR_1_A1</strain>
    </source>
</reference>
<dbReference type="Pfam" id="PF14223">
    <property type="entry name" value="Retrotran_gag_2"/>
    <property type="match status" value="1"/>
</dbReference>